<comment type="caution">
    <text evidence="7">The sequence shown here is derived from an EMBL/GenBank/DDBJ whole genome shotgun (WGS) entry which is preliminary data.</text>
</comment>
<keyword evidence="4" id="KW-0067">ATP-binding</keyword>
<keyword evidence="3 7" id="KW-0418">Kinase</keyword>
<dbReference type="PANTHER" id="PTHR43289:SF34">
    <property type="entry name" value="SERINE_THREONINE-PROTEIN KINASE YBDM-RELATED"/>
    <property type="match status" value="1"/>
</dbReference>
<evidence type="ECO:0000256" key="2">
    <source>
        <dbReference type="ARBA" id="ARBA00022741"/>
    </source>
</evidence>
<dbReference type="PROSITE" id="PS00108">
    <property type="entry name" value="PROTEIN_KINASE_ST"/>
    <property type="match status" value="1"/>
</dbReference>
<protein>
    <submittedName>
        <fullName evidence="7">Serine/threonine-protein kinase</fullName>
        <ecNumber evidence="7">2.7.11.1</ecNumber>
    </submittedName>
</protein>
<dbReference type="Proteomes" id="UP001597097">
    <property type="component" value="Unassembled WGS sequence"/>
</dbReference>
<proteinExistence type="predicted"/>
<dbReference type="RefSeq" id="WP_219533365.1">
    <property type="nucleotide sequence ID" value="NZ_JAHKRM010000017.1"/>
</dbReference>
<keyword evidence="2" id="KW-0547">Nucleotide-binding</keyword>
<evidence type="ECO:0000259" key="6">
    <source>
        <dbReference type="PROSITE" id="PS50011"/>
    </source>
</evidence>
<name>A0ABW4G7C8_9ACTN</name>
<dbReference type="GO" id="GO:0004674">
    <property type="term" value="F:protein serine/threonine kinase activity"/>
    <property type="evidence" value="ECO:0007669"/>
    <property type="project" value="UniProtKB-EC"/>
</dbReference>
<accession>A0ABW4G7C8</accession>
<evidence type="ECO:0000256" key="3">
    <source>
        <dbReference type="ARBA" id="ARBA00022777"/>
    </source>
</evidence>
<evidence type="ECO:0000313" key="8">
    <source>
        <dbReference type="Proteomes" id="UP001597097"/>
    </source>
</evidence>
<sequence length="565" mass="58897">MGPRPLDPDEPERIGDYRLTGVLGQGGQGVVYLGEAPSGGRVAIKVLHRSASMDAESRRRFLREADTARRVAPFCTARVLDVGDSHGRPYVVSEYIPGGSLAEAVATDGPRTGSGLQRLAVATLTALTAIHRAGIVHRDFKPGNVILGPEGPVVIDFGIARALDHTTIESGVVGTPAYIAPEQFAGQPPSRASDVFSWACTMVFAATGRLAFGGATIPALLYSISTRDPDLAGVPGDLRPLLAACLNKDPAARPTAADLLRDLTGDDPHSRPTAADLLREDAGSDPRTSADAQPPLSAGPDPSTATLRAGATKTTPGRARSRRWILGVAAGLAAALVGGVILVPRFGSHEAPANGPLLYADDFSDRGNWDGYTFNPTAEGDNRTMHGYEIDRGVFSLFADKSYPNNPALSPVPAKNPASPSAVVRDVMIGATAEVRAGSTGRAGFGLLCRWDEDVPNGYAFLLGLDGKARVVRNAQGTNLDVTPPVQAGAPAAGRKVRLQAACRKAGAGTHLTLWIDGTRTIDVVDSQTLPDSSISQAGVVARVPEAGGGVITVSFDDFSVHRAQ</sequence>
<feature type="region of interest" description="Disordered" evidence="5">
    <location>
        <begin position="279"/>
        <end position="318"/>
    </location>
</feature>
<evidence type="ECO:0000256" key="5">
    <source>
        <dbReference type="SAM" id="MobiDB-lite"/>
    </source>
</evidence>
<dbReference type="EC" id="2.7.11.1" evidence="7"/>
<dbReference type="PROSITE" id="PS50011">
    <property type="entry name" value="PROTEIN_KINASE_DOM"/>
    <property type="match status" value="1"/>
</dbReference>
<dbReference type="CDD" id="cd14014">
    <property type="entry name" value="STKc_PknB_like"/>
    <property type="match status" value="1"/>
</dbReference>
<evidence type="ECO:0000313" key="7">
    <source>
        <dbReference type="EMBL" id="MFD1538365.1"/>
    </source>
</evidence>
<reference evidence="8" key="1">
    <citation type="journal article" date="2019" name="Int. J. Syst. Evol. Microbiol.">
        <title>The Global Catalogue of Microorganisms (GCM) 10K type strain sequencing project: providing services to taxonomists for standard genome sequencing and annotation.</title>
        <authorList>
            <consortium name="The Broad Institute Genomics Platform"/>
            <consortium name="The Broad Institute Genome Sequencing Center for Infectious Disease"/>
            <person name="Wu L."/>
            <person name="Ma J."/>
        </authorList>
    </citation>
    <scope>NUCLEOTIDE SEQUENCE [LARGE SCALE GENOMIC DNA]</scope>
    <source>
        <strain evidence="8">CGMCC 1.15399</strain>
    </source>
</reference>
<dbReference type="EMBL" id="JBHUCM010000013">
    <property type="protein sequence ID" value="MFD1538365.1"/>
    <property type="molecule type" value="Genomic_DNA"/>
</dbReference>
<dbReference type="Pfam" id="PF00069">
    <property type="entry name" value="Pkinase"/>
    <property type="match status" value="1"/>
</dbReference>
<keyword evidence="8" id="KW-1185">Reference proteome</keyword>
<evidence type="ECO:0000256" key="4">
    <source>
        <dbReference type="ARBA" id="ARBA00022840"/>
    </source>
</evidence>
<gene>
    <name evidence="7" type="ORF">ACFSJ0_15030</name>
</gene>
<organism evidence="7 8">
    <name type="scientific">Nonomuraea guangzhouensis</name>
    <dbReference type="NCBI Taxonomy" id="1291555"/>
    <lineage>
        <taxon>Bacteria</taxon>
        <taxon>Bacillati</taxon>
        <taxon>Actinomycetota</taxon>
        <taxon>Actinomycetes</taxon>
        <taxon>Streptosporangiales</taxon>
        <taxon>Streptosporangiaceae</taxon>
        <taxon>Nonomuraea</taxon>
    </lineage>
</organism>
<evidence type="ECO:0000256" key="1">
    <source>
        <dbReference type="ARBA" id="ARBA00022679"/>
    </source>
</evidence>
<feature type="domain" description="Protein kinase" evidence="6">
    <location>
        <begin position="17"/>
        <end position="272"/>
    </location>
</feature>
<dbReference type="InterPro" id="IPR000719">
    <property type="entry name" value="Prot_kinase_dom"/>
</dbReference>
<keyword evidence="1 7" id="KW-0808">Transferase</keyword>
<dbReference type="InterPro" id="IPR008271">
    <property type="entry name" value="Ser/Thr_kinase_AS"/>
</dbReference>
<dbReference type="PANTHER" id="PTHR43289">
    <property type="entry name" value="MITOGEN-ACTIVATED PROTEIN KINASE KINASE KINASE 20-RELATED"/>
    <property type="match status" value="1"/>
</dbReference>